<evidence type="ECO:0000313" key="2">
    <source>
        <dbReference type="Proteomes" id="UP001300502"/>
    </source>
</evidence>
<reference evidence="1 2" key="1">
    <citation type="submission" date="2022-07" db="EMBL/GenBank/DDBJ databases">
        <title>Genome-wide signatures of adaptation to extreme environments.</title>
        <authorList>
            <person name="Cho C.H."/>
            <person name="Yoon H.S."/>
        </authorList>
    </citation>
    <scope>NUCLEOTIDE SEQUENCE [LARGE SCALE GENOMIC DNA]</scope>
    <source>
        <strain evidence="1 2">108.79 E11</strain>
    </source>
</reference>
<proteinExistence type="predicted"/>
<keyword evidence="2" id="KW-1185">Reference proteome</keyword>
<dbReference type="InterPro" id="IPR014947">
    <property type="entry name" value="DUF1818"/>
</dbReference>
<accession>A0AAV9IGY7</accession>
<name>A0AAV9IGY7_9RHOD</name>
<dbReference type="SUPFAM" id="SSF54447">
    <property type="entry name" value="ssDNA-binding transcriptional regulator domain"/>
    <property type="match status" value="2"/>
</dbReference>
<gene>
    <name evidence="1" type="ORF">GAYE_SCF27MG4652</name>
</gene>
<dbReference type="Proteomes" id="UP001300502">
    <property type="component" value="Unassembled WGS sequence"/>
</dbReference>
<dbReference type="AlphaFoldDB" id="A0AAV9IGY7"/>
<dbReference type="GO" id="GO:0006355">
    <property type="term" value="P:regulation of DNA-templated transcription"/>
    <property type="evidence" value="ECO:0007669"/>
    <property type="project" value="InterPro"/>
</dbReference>
<sequence length="416" mass="47874">MSGVGFVWSSSLHLCTRNKWNHTSAVHSLQRTWYTFPWKRSLLIQSCVSDGTLPSSSDSPKVTEDDQKANAPKQLYRPIDYPLHTEAYLSSEPIREALWKHTYERTQREEEADRNLQLLAEQVTLWRKQVEDALREQGVDPEKVFQEADAIFTPLEEAKKDAIQASIERGCPPDDIDLGDYPYIDVPDIPENLELENLGWVGLKDLGASPLPEMIEEMKSRRRGVVAKNSFRETASEEEDETDFSSTLSVPDFVQENKVYVKEGLGWRIGYEPFSTGEQCATVGSKDYLIAMNKEEFFHFRRLLMSLDHKLTDMTYHSYSSEQQEEVSSFRMMETTTTYPQNSNNGMEDHSPFMQPTPLMDLESDILRIQAFGRPNWFSLHVFLKRKRPVECSWDAEATQGLLKAIHEVDHVASLF</sequence>
<evidence type="ECO:0000313" key="1">
    <source>
        <dbReference type="EMBL" id="KAK4526735.1"/>
    </source>
</evidence>
<dbReference type="EMBL" id="JANCYU010000043">
    <property type="protein sequence ID" value="KAK4526735.1"/>
    <property type="molecule type" value="Genomic_DNA"/>
</dbReference>
<organism evidence="1 2">
    <name type="scientific">Galdieria yellowstonensis</name>
    <dbReference type="NCBI Taxonomy" id="3028027"/>
    <lineage>
        <taxon>Eukaryota</taxon>
        <taxon>Rhodophyta</taxon>
        <taxon>Bangiophyceae</taxon>
        <taxon>Galdieriales</taxon>
        <taxon>Galdieriaceae</taxon>
        <taxon>Galdieria</taxon>
    </lineage>
</organism>
<dbReference type="InterPro" id="IPR009044">
    <property type="entry name" value="ssDNA-bd_transcriptional_reg"/>
</dbReference>
<comment type="caution">
    <text evidence="1">The sequence shown here is derived from an EMBL/GenBank/DDBJ whole genome shotgun (WGS) entry which is preliminary data.</text>
</comment>
<dbReference type="GO" id="GO:0003677">
    <property type="term" value="F:DNA binding"/>
    <property type="evidence" value="ECO:0007669"/>
    <property type="project" value="InterPro"/>
</dbReference>
<protein>
    <submittedName>
        <fullName evidence="1">Uncharacterized protein</fullName>
    </submittedName>
</protein>
<dbReference type="Gene3D" id="2.30.31.10">
    <property type="entry name" value="Transcriptional Coactivator Pc4, Chain A"/>
    <property type="match status" value="1"/>
</dbReference>
<dbReference type="Pfam" id="PF08848">
    <property type="entry name" value="DUF1818"/>
    <property type="match status" value="1"/>
</dbReference>